<dbReference type="RefSeq" id="WP_184637912.1">
    <property type="nucleotide sequence ID" value="NZ_BAABKT010000032.1"/>
</dbReference>
<sequence length="87" mass="9200">MGKRWTLRRPAPGAWRGIGTDAALWGGCVALIAQETHGVRAAPVAETAAVAVLLAAAFVLRRRRPFAALRPPTAVDLVATVRETGFP</sequence>
<dbReference type="EMBL" id="JACHLY010000001">
    <property type="protein sequence ID" value="MBB6000469.1"/>
    <property type="molecule type" value="Genomic_DNA"/>
</dbReference>
<comment type="caution">
    <text evidence="2">The sequence shown here is derived from an EMBL/GenBank/DDBJ whole genome shotgun (WGS) entry which is preliminary data.</text>
</comment>
<keyword evidence="1" id="KW-0472">Membrane</keyword>
<proteinExistence type="predicted"/>
<accession>A0A841EGI2</accession>
<gene>
    <name evidence="2" type="ORF">HNR25_004220</name>
</gene>
<keyword evidence="1" id="KW-0812">Transmembrane</keyword>
<evidence type="ECO:0000313" key="2">
    <source>
        <dbReference type="EMBL" id="MBB6000469.1"/>
    </source>
</evidence>
<reference evidence="2 3" key="1">
    <citation type="submission" date="2020-08" db="EMBL/GenBank/DDBJ databases">
        <title>Sequencing the genomes of 1000 actinobacteria strains.</title>
        <authorList>
            <person name="Klenk H.-P."/>
        </authorList>
    </citation>
    <scope>NUCLEOTIDE SEQUENCE [LARGE SCALE GENOMIC DNA]</scope>
    <source>
        <strain evidence="2 3">DSM 44593</strain>
    </source>
</reference>
<keyword evidence="1" id="KW-1133">Transmembrane helix</keyword>
<organism evidence="2 3">
    <name type="scientific">Streptomonospora salina</name>
    <dbReference type="NCBI Taxonomy" id="104205"/>
    <lineage>
        <taxon>Bacteria</taxon>
        <taxon>Bacillati</taxon>
        <taxon>Actinomycetota</taxon>
        <taxon>Actinomycetes</taxon>
        <taxon>Streptosporangiales</taxon>
        <taxon>Nocardiopsidaceae</taxon>
        <taxon>Streptomonospora</taxon>
    </lineage>
</organism>
<protein>
    <submittedName>
        <fullName evidence="2">MYXO-CTERM domain-containing protein</fullName>
    </submittedName>
</protein>
<dbReference type="AlphaFoldDB" id="A0A841EGI2"/>
<name>A0A841EGI2_9ACTN</name>
<keyword evidence="3" id="KW-1185">Reference proteome</keyword>
<dbReference type="Proteomes" id="UP000578077">
    <property type="component" value="Unassembled WGS sequence"/>
</dbReference>
<evidence type="ECO:0000313" key="3">
    <source>
        <dbReference type="Proteomes" id="UP000578077"/>
    </source>
</evidence>
<evidence type="ECO:0000256" key="1">
    <source>
        <dbReference type="SAM" id="Phobius"/>
    </source>
</evidence>
<feature type="transmembrane region" description="Helical" evidence="1">
    <location>
        <begin position="41"/>
        <end position="60"/>
    </location>
</feature>